<dbReference type="InterPro" id="IPR021530">
    <property type="entry name" value="AllH-like"/>
</dbReference>
<evidence type="ECO:0000313" key="2">
    <source>
        <dbReference type="Proteomes" id="UP000187338"/>
    </source>
</evidence>
<protein>
    <recommendedName>
        <fullName evidence="3">DUF2877 domain-containing protein</fullName>
    </recommendedName>
</protein>
<keyword evidence="2" id="KW-1185">Reference proteome</keyword>
<comment type="caution">
    <text evidence="1">The sequence shown here is derived from an EMBL/GenBank/DDBJ whole genome shotgun (WGS) entry which is preliminary data.</text>
</comment>
<proteinExistence type="predicted"/>
<reference evidence="2" key="1">
    <citation type="submission" date="2016-12" db="EMBL/GenBank/DDBJ databases">
        <title>Draft Genome Sequences od Carboxydothermus pertinax and islandicus, Hydrogenogenic Carboxydotrophic Bacteria.</title>
        <authorList>
            <person name="Fukuyama Y."/>
            <person name="Ohmae K."/>
            <person name="Yoneda Y."/>
            <person name="Yoshida T."/>
            <person name="Sako Y."/>
        </authorList>
    </citation>
    <scope>NUCLEOTIDE SEQUENCE [LARGE SCALE GENOMIC DNA]</scope>
    <source>
        <strain evidence="2">SET</strain>
    </source>
</reference>
<name>A0A1L8D3L5_9THEO</name>
<evidence type="ECO:0008006" key="3">
    <source>
        <dbReference type="Google" id="ProtNLM"/>
    </source>
</evidence>
<dbReference type="Proteomes" id="UP000187338">
    <property type="component" value="Unassembled WGS sequence"/>
</dbReference>
<dbReference type="EMBL" id="BDJL01000055">
    <property type="protein sequence ID" value="GAV25697.1"/>
    <property type="molecule type" value="Genomic_DNA"/>
</dbReference>
<dbReference type="Pfam" id="PF11392">
    <property type="entry name" value="AllH"/>
    <property type="match status" value="1"/>
</dbReference>
<dbReference type="STRING" id="661089.ciss_16300"/>
<accession>A0A1L8D3L5</accession>
<dbReference type="AlphaFoldDB" id="A0A1L8D3L5"/>
<organism evidence="1 2">
    <name type="scientific">Carboxydothermus islandicus</name>
    <dbReference type="NCBI Taxonomy" id="661089"/>
    <lineage>
        <taxon>Bacteria</taxon>
        <taxon>Bacillati</taxon>
        <taxon>Bacillota</taxon>
        <taxon>Clostridia</taxon>
        <taxon>Thermoanaerobacterales</taxon>
        <taxon>Thermoanaerobacteraceae</taxon>
        <taxon>Carboxydothermus</taxon>
    </lineage>
</organism>
<dbReference type="OrthoDB" id="4933449at2"/>
<gene>
    <name evidence="1" type="ORF">ciss_16300</name>
</gene>
<sequence>MIFVENIKQYFGIYIGETARQLLLQGIVFRVHSVFRDVVNLIGEAEELVTVAKLQKGRAWYFLNVVPEEDFLLNVTKDDVFYRESDSLLSDKVKINFKEAVIWRGVREEVSKEVNLDDLKNIKNAVLLLKPWIAKFLSEKKLEKIKKLPSLSLEEAFSEFLGWGEGLTPWGDDFLTGWSLVLALLEPQKARKLYFVCAPEIREKTNLISCQQLLSALSGQGHEFVEKFLLNLLKRGIFDQWSFERILKFGATSGEGLITGMYFGLKQEERELMG</sequence>
<evidence type="ECO:0000313" key="1">
    <source>
        <dbReference type="EMBL" id="GAV25697.1"/>
    </source>
</evidence>